<comment type="caution">
    <text evidence="7">The sequence shown here is derived from an EMBL/GenBank/DDBJ whole genome shotgun (WGS) entry which is preliminary data.</text>
</comment>
<dbReference type="GO" id="GO:0005096">
    <property type="term" value="F:GTPase activator activity"/>
    <property type="evidence" value="ECO:0007669"/>
    <property type="project" value="UniProtKB-KW"/>
</dbReference>
<dbReference type="Gene3D" id="2.30.29.30">
    <property type="entry name" value="Pleckstrin-homology domain (PH domain)/Phosphotyrosine-binding domain (PTB)"/>
    <property type="match status" value="1"/>
</dbReference>
<evidence type="ECO:0000313" key="8">
    <source>
        <dbReference type="Proteomes" id="UP001044222"/>
    </source>
</evidence>
<dbReference type="CDD" id="cd01265">
    <property type="entry name" value="PH_TBC1D2A"/>
    <property type="match status" value="1"/>
</dbReference>
<keyword evidence="8" id="KW-1185">Reference proteome</keyword>
<dbReference type="PANTHER" id="PTHR47219">
    <property type="entry name" value="RAB GTPASE-ACTIVATING PROTEIN 1-LIKE"/>
    <property type="match status" value="1"/>
</dbReference>
<dbReference type="InterPro" id="IPR050302">
    <property type="entry name" value="Rab_GAP_TBC_domain"/>
</dbReference>
<evidence type="ECO:0000256" key="3">
    <source>
        <dbReference type="SAM" id="Coils"/>
    </source>
</evidence>
<feature type="region of interest" description="Disordered" evidence="4">
    <location>
        <begin position="261"/>
        <end position="383"/>
    </location>
</feature>
<keyword evidence="2 3" id="KW-0175">Coiled coil</keyword>
<protein>
    <submittedName>
        <fullName evidence="7">Uncharacterized protein</fullName>
    </submittedName>
</protein>
<dbReference type="FunFam" id="2.30.29.30:FF:000248">
    <property type="entry name" value="TBC1 domain family member 2A isoform X1"/>
    <property type="match status" value="1"/>
</dbReference>
<feature type="domain" description="Rab-GAP TBC" evidence="6">
    <location>
        <begin position="704"/>
        <end position="898"/>
    </location>
</feature>
<organism evidence="7 8">
    <name type="scientific">Anguilla anguilla</name>
    <name type="common">European freshwater eel</name>
    <name type="synonym">Muraena anguilla</name>
    <dbReference type="NCBI Taxonomy" id="7936"/>
    <lineage>
        <taxon>Eukaryota</taxon>
        <taxon>Metazoa</taxon>
        <taxon>Chordata</taxon>
        <taxon>Craniata</taxon>
        <taxon>Vertebrata</taxon>
        <taxon>Euteleostomi</taxon>
        <taxon>Actinopterygii</taxon>
        <taxon>Neopterygii</taxon>
        <taxon>Teleostei</taxon>
        <taxon>Anguilliformes</taxon>
        <taxon>Anguillidae</taxon>
        <taxon>Anguilla</taxon>
    </lineage>
</organism>
<dbReference type="SUPFAM" id="SSF50729">
    <property type="entry name" value="PH domain-like"/>
    <property type="match status" value="1"/>
</dbReference>
<evidence type="ECO:0000259" key="5">
    <source>
        <dbReference type="PROSITE" id="PS50003"/>
    </source>
</evidence>
<gene>
    <name evidence="7" type="ORF">ANANG_G00111990</name>
</gene>
<feature type="compositionally biased region" description="Polar residues" evidence="4">
    <location>
        <begin position="360"/>
        <end position="383"/>
    </location>
</feature>
<evidence type="ECO:0000256" key="2">
    <source>
        <dbReference type="ARBA" id="ARBA00023054"/>
    </source>
</evidence>
<dbReference type="Pfam" id="PF00169">
    <property type="entry name" value="PH"/>
    <property type="match status" value="1"/>
</dbReference>
<dbReference type="GO" id="GO:0031267">
    <property type="term" value="F:small GTPase binding"/>
    <property type="evidence" value="ECO:0007669"/>
    <property type="project" value="TreeGrafter"/>
</dbReference>
<accession>A0A9D3MLK5</accession>
<dbReference type="GO" id="GO:0031410">
    <property type="term" value="C:cytoplasmic vesicle"/>
    <property type="evidence" value="ECO:0007669"/>
    <property type="project" value="UniProtKB-ARBA"/>
</dbReference>
<dbReference type="FunFam" id="1.10.472.80:FF:000018">
    <property type="entry name" value="TBC1 domain family member 2B"/>
    <property type="match status" value="1"/>
</dbReference>
<dbReference type="PROSITE" id="PS50003">
    <property type="entry name" value="PH_DOMAIN"/>
    <property type="match status" value="1"/>
</dbReference>
<dbReference type="SUPFAM" id="SSF47923">
    <property type="entry name" value="Ypt/Rab-GAP domain of gyp1p"/>
    <property type="match status" value="2"/>
</dbReference>
<dbReference type="PROSITE" id="PS50086">
    <property type="entry name" value="TBC_RABGAP"/>
    <property type="match status" value="1"/>
</dbReference>
<dbReference type="Proteomes" id="UP001044222">
    <property type="component" value="Unassembled WGS sequence"/>
</dbReference>
<reference evidence="7" key="1">
    <citation type="submission" date="2021-01" db="EMBL/GenBank/DDBJ databases">
        <title>A chromosome-scale assembly of European eel, Anguilla anguilla.</title>
        <authorList>
            <person name="Henkel C."/>
            <person name="Jong-Raadsen S.A."/>
            <person name="Dufour S."/>
            <person name="Weltzien F.-A."/>
            <person name="Palstra A.P."/>
            <person name="Pelster B."/>
            <person name="Spaink H.P."/>
            <person name="Van Den Thillart G.E."/>
            <person name="Jansen H."/>
            <person name="Zahm M."/>
            <person name="Klopp C."/>
            <person name="Cedric C."/>
            <person name="Louis A."/>
            <person name="Berthelot C."/>
            <person name="Parey E."/>
            <person name="Roest Crollius H."/>
            <person name="Montfort J."/>
            <person name="Robinson-Rechavi M."/>
            <person name="Bucao C."/>
            <person name="Bouchez O."/>
            <person name="Gislard M."/>
            <person name="Lluch J."/>
            <person name="Milhes M."/>
            <person name="Lampietro C."/>
            <person name="Lopez Roques C."/>
            <person name="Donnadieu C."/>
            <person name="Braasch I."/>
            <person name="Desvignes T."/>
            <person name="Postlethwait J."/>
            <person name="Bobe J."/>
            <person name="Guiguen Y."/>
            <person name="Dirks R."/>
        </authorList>
    </citation>
    <scope>NUCLEOTIDE SEQUENCE</scope>
    <source>
        <strain evidence="7">Tag_6206</strain>
        <tissue evidence="7">Liver</tissue>
    </source>
</reference>
<feature type="compositionally biased region" description="Polar residues" evidence="4">
    <location>
        <begin position="263"/>
        <end position="292"/>
    </location>
</feature>
<dbReference type="AlphaFoldDB" id="A0A9D3MLK5"/>
<proteinExistence type="predicted"/>
<feature type="coiled-coil region" evidence="3">
    <location>
        <begin position="517"/>
        <end position="551"/>
    </location>
</feature>
<dbReference type="Gene3D" id="1.10.472.80">
    <property type="entry name" value="Ypt/Rab-GAP domain of gyp1p, domain 3"/>
    <property type="match status" value="1"/>
</dbReference>
<feature type="region of interest" description="Disordered" evidence="4">
    <location>
        <begin position="414"/>
        <end position="441"/>
    </location>
</feature>
<dbReference type="InterPro" id="IPR035969">
    <property type="entry name" value="Rab-GAP_TBC_sf"/>
</dbReference>
<dbReference type="FunFam" id="1.10.8.270:FF:000014">
    <property type="entry name" value="Putative TBC1 domain family member 2B"/>
    <property type="match status" value="1"/>
</dbReference>
<evidence type="ECO:0000259" key="6">
    <source>
        <dbReference type="PROSITE" id="PS50086"/>
    </source>
</evidence>
<dbReference type="PANTHER" id="PTHR47219:SF20">
    <property type="entry name" value="TBC1 DOMAIN FAMILY MEMBER 2B"/>
    <property type="match status" value="1"/>
</dbReference>
<evidence type="ECO:0000256" key="4">
    <source>
        <dbReference type="SAM" id="MobiDB-lite"/>
    </source>
</evidence>
<name>A0A9D3MLK5_ANGAN</name>
<dbReference type="SMART" id="SM00164">
    <property type="entry name" value="TBC"/>
    <property type="match status" value="1"/>
</dbReference>
<evidence type="ECO:0000313" key="7">
    <source>
        <dbReference type="EMBL" id="KAG5849535.1"/>
    </source>
</evidence>
<dbReference type="InterPro" id="IPR000195">
    <property type="entry name" value="Rab-GAP-TBC_dom"/>
</dbReference>
<feature type="compositionally biased region" description="Polar residues" evidence="4">
    <location>
        <begin position="313"/>
        <end position="340"/>
    </location>
</feature>
<feature type="compositionally biased region" description="Basic and acidic residues" evidence="4">
    <location>
        <begin position="345"/>
        <end position="354"/>
    </location>
</feature>
<dbReference type="InterPro" id="IPR011993">
    <property type="entry name" value="PH-like_dom_sf"/>
</dbReference>
<dbReference type="EMBL" id="JAFIRN010000005">
    <property type="protein sequence ID" value="KAG5849535.1"/>
    <property type="molecule type" value="Genomic_DNA"/>
</dbReference>
<dbReference type="InterPro" id="IPR001849">
    <property type="entry name" value="PH_domain"/>
</dbReference>
<sequence length="1007" mass="114848">MEADGPEGKSGATQPQPTVDCDVTAVLDSDPPTVDCDVTALPTSDPPTLDCDVTVVQNSDLHRADCGVTAVPISGPPTVDRDLAVGEGVDLSGVGEDVAVGNAGGTPHADVLRRFEKQPPEKLCGYLHKLGGPLKGWKSRWFVYEERSCQLLYYRMAQDASPLGHIQLTNATFDCPLQADEGTFHIQTPQRTFVLKAVNREAMIYWLQQLQLRRWRHREATGQTAQVCAGADRKGSSDGLNFCSVDFLPIMKPPLGWWEKRLPSNQRHGNKPPSVTSHSSTLSQRYSENSVRSLRLNRVPQEPSRSVFHYDLSQETTPTDPESPAPKTQGTQNATVTSSLLPAPQREDSEEVRRSRSPSPNLQTRKNRTGTSASLPSDWTQNRMSQLRQDVHTLSEELRIQKELVRLLHQALEEAQREKRRSSHLVSEEKGEEGEEKGEEARVSEWQVVKLTAELQTLRSRQGALERTLAERDGQVLELQQHVELMVEKNRAKQEVVLQLSEQVEACLADPLRPVTNNMETTTFRQLQEEIHQLRDDIAAYKTQNQFLNSEIYQLTQLWRKSSEQEKNLMMKCAYLESRNFQKERRYLGLLRALQESHQLDSSQQEEVDKLIEEALLGDIKDRLRLNPIREYDSYGFKLVPDFDVEDVKLLAKIQALDFPSHNLLRREDSGVRAAGARWAQYLSGCPAGDLAPSPELKALLRAGVPVEHRRRAWQWLVRERTCSLRDRHPQRYRDMLEKSRATPHPASRQIQLDLHRTLIGNQHFSSPSDPAVQQLHRVLLAFSWQNPAIGYCQGLNRLAALALLVLQDEEEAFWCLVAVVETVLPQDYYGKTLAGSQADQRVLKDLMVEKLPRLTAHLEELEVDVSLITFNWFLVVFIESLTTNILLRIWDAFLYEGTKILFRYALALLKYREEDILKIQNKVEMYQYLRFFTKTITDSRRLMSIAFSSMNPLPIKLLRGRRALHLEKIRAELSELERIQREYVAQNAERKDKDLYAMASEDEAEG</sequence>
<dbReference type="Gene3D" id="1.10.8.270">
    <property type="entry name" value="putative rabgap domain of human tbc1 domain family member 14 like domains"/>
    <property type="match status" value="1"/>
</dbReference>
<dbReference type="SMART" id="SM00233">
    <property type="entry name" value="PH"/>
    <property type="match status" value="1"/>
</dbReference>
<dbReference type="GO" id="GO:0005829">
    <property type="term" value="C:cytosol"/>
    <property type="evidence" value="ECO:0007669"/>
    <property type="project" value="UniProtKB-ARBA"/>
</dbReference>
<feature type="domain" description="PH" evidence="5">
    <location>
        <begin position="120"/>
        <end position="215"/>
    </location>
</feature>
<dbReference type="Pfam" id="PF00566">
    <property type="entry name" value="RabGAP-TBC"/>
    <property type="match status" value="1"/>
</dbReference>
<evidence type="ECO:0000256" key="1">
    <source>
        <dbReference type="ARBA" id="ARBA00022468"/>
    </source>
</evidence>
<keyword evidence="1" id="KW-0343">GTPase activation</keyword>